<proteinExistence type="predicted"/>
<dbReference type="Proteomes" id="UP000290045">
    <property type="component" value="Segment"/>
</dbReference>
<protein>
    <submittedName>
        <fullName evidence="1">Uncharacterized protein</fullName>
    </submittedName>
</protein>
<evidence type="ECO:0000313" key="1">
    <source>
        <dbReference type="EMBL" id="QAX95632.1"/>
    </source>
</evidence>
<sequence length="65" mass="6784">MAVSSISRGVSYAFVGEGGALDAGVLGHVADGVARLYTGVRYVYVPVAELRLADEVTVEEWLGLA</sequence>
<keyword evidence="2" id="KW-1185">Reference proteome</keyword>
<accession>A0A411B5J2</accession>
<dbReference type="GeneID" id="60325158"/>
<dbReference type="KEGG" id="vg:60325158"/>
<evidence type="ECO:0000313" key="2">
    <source>
        <dbReference type="Proteomes" id="UP000290045"/>
    </source>
</evidence>
<name>A0A411B5J2_9CAUD</name>
<organism evidence="1 2">
    <name type="scientific">Mycobacterium phage Nibb</name>
    <dbReference type="NCBI Taxonomy" id="2510585"/>
    <lineage>
        <taxon>Viruses</taxon>
        <taxon>Duplodnaviria</taxon>
        <taxon>Heunggongvirae</taxon>
        <taxon>Uroviricota</taxon>
        <taxon>Caudoviricetes</taxon>
        <taxon>Weiservirinae</taxon>
        <taxon>Anayavirus</taxon>
        <taxon>Anayavirus nibb</taxon>
    </lineage>
</organism>
<reference evidence="1 2" key="1">
    <citation type="submission" date="2019-01" db="EMBL/GenBank/DDBJ databases">
        <authorList>
            <person name="Neitz A."/>
            <person name="Villela V."/>
            <person name="Anton S."/>
            <person name="Buhyoff S."/>
            <person name="Consani M."/>
            <person name="Davis D."/>
            <person name="Haas R."/>
            <person name="Heid C."/>
            <person name="Roop S."/>
            <person name="Braley A.B."/>
            <person name="Ettinger A.-S.H."/>
            <person name="Anders K.R."/>
            <person name="Garlena R.A."/>
            <person name="Russell D.A."/>
            <person name="Pope W.H."/>
            <person name="Jacobs-Sera D."/>
            <person name="Hendrix R.W."/>
            <person name="Hatfull G.F."/>
        </authorList>
    </citation>
    <scope>NUCLEOTIDE SEQUENCE [LARGE SCALE GENOMIC DNA]</scope>
</reference>
<dbReference type="EMBL" id="MK460246">
    <property type="protein sequence ID" value="QAX95632.1"/>
    <property type="molecule type" value="Genomic_DNA"/>
</dbReference>
<dbReference type="RefSeq" id="YP_009953681.1">
    <property type="nucleotide sequence ID" value="NC_051624.1"/>
</dbReference>
<gene>
    <name evidence="1" type="primary">93</name>
    <name evidence="1" type="ORF">SEA_NIBB_93</name>
</gene>